<dbReference type="InterPro" id="IPR011009">
    <property type="entry name" value="Kinase-like_dom_sf"/>
</dbReference>
<dbReference type="GO" id="GO:0005524">
    <property type="term" value="F:ATP binding"/>
    <property type="evidence" value="ECO:0007669"/>
    <property type="project" value="InterPro"/>
</dbReference>
<dbReference type="GO" id="GO:0000147">
    <property type="term" value="P:actin cortical patch assembly"/>
    <property type="evidence" value="ECO:0007669"/>
    <property type="project" value="TreeGrafter"/>
</dbReference>
<name>A0A1E4T112_9ASCO</name>
<proteinExistence type="predicted"/>
<dbReference type="GO" id="GO:0007015">
    <property type="term" value="P:actin filament organization"/>
    <property type="evidence" value="ECO:0007669"/>
    <property type="project" value="TreeGrafter"/>
</dbReference>
<dbReference type="SUPFAM" id="SSF56112">
    <property type="entry name" value="Protein kinase-like (PK-like)"/>
    <property type="match status" value="1"/>
</dbReference>
<evidence type="ECO:0000313" key="4">
    <source>
        <dbReference type="Proteomes" id="UP000094801"/>
    </source>
</evidence>
<dbReference type="EMBL" id="KV453852">
    <property type="protein sequence ID" value="ODV85456.1"/>
    <property type="molecule type" value="Genomic_DNA"/>
</dbReference>
<dbReference type="Pfam" id="PF00069">
    <property type="entry name" value="Pkinase"/>
    <property type="match status" value="1"/>
</dbReference>
<evidence type="ECO:0000256" key="1">
    <source>
        <dbReference type="ARBA" id="ARBA00022741"/>
    </source>
</evidence>
<evidence type="ECO:0000313" key="3">
    <source>
        <dbReference type="EMBL" id="ODV85456.1"/>
    </source>
</evidence>
<dbReference type="AlphaFoldDB" id="A0A1E4T112"/>
<dbReference type="InterPro" id="IPR008271">
    <property type="entry name" value="Ser/Thr_kinase_AS"/>
</dbReference>
<dbReference type="GO" id="GO:0005737">
    <property type="term" value="C:cytoplasm"/>
    <property type="evidence" value="ECO:0007669"/>
    <property type="project" value="TreeGrafter"/>
</dbReference>
<feature type="non-terminal residue" evidence="3">
    <location>
        <position position="347"/>
    </location>
</feature>
<gene>
    <name evidence="3" type="ORF">CANARDRAFT_187402</name>
</gene>
<dbReference type="STRING" id="983967.A0A1E4T112"/>
<accession>A0A1E4T112</accession>
<protein>
    <recommendedName>
        <fullName evidence="2">Protein kinase domain-containing protein</fullName>
    </recommendedName>
</protein>
<dbReference type="PROSITE" id="PS50011">
    <property type="entry name" value="PROTEIN_KINASE_DOM"/>
    <property type="match status" value="1"/>
</dbReference>
<dbReference type="OrthoDB" id="2018507at2759"/>
<evidence type="ECO:0000259" key="2">
    <source>
        <dbReference type="PROSITE" id="PS50011"/>
    </source>
</evidence>
<feature type="domain" description="Protein kinase" evidence="2">
    <location>
        <begin position="22"/>
        <end position="297"/>
    </location>
</feature>
<dbReference type="PROSITE" id="PS00108">
    <property type="entry name" value="PROTEIN_KINASE_ST"/>
    <property type="match status" value="1"/>
</dbReference>
<sequence>NQPPRLEKLPPGTELLVGKHKTTIVNYLSEGGYAHIYVVKIQPEEYHSEIACLKRVIVPNKEGLNQLRAEVEVMQRLAFCDNVVRYYDSNASRIGNTHCYEVLVLMELCPNKSLLDYMNSRLATKLAEAEILKITMDISKAVYAMHKLKLIHRDIKIENVLIDASYQFKLCDFGSTCPILRAPRNQQEFQVLHNDLLHQTTPQYRAPEMIDLYRGLPIDEKSDIWALGIFLYKLCYYITPFEASGELAILHAAYKFPSQPNFSSGLKNLINIMLQENPQYRPNIYQVIVEVGKMMGFEEASLGVEDFYGIGAFRYPPVEQIHPAVEPFSASLIPMYSPFKAAPKDPM</sequence>
<dbReference type="Proteomes" id="UP000094801">
    <property type="component" value="Unassembled WGS sequence"/>
</dbReference>
<dbReference type="SMART" id="SM00220">
    <property type="entry name" value="S_TKc"/>
    <property type="match status" value="1"/>
</dbReference>
<dbReference type="GO" id="GO:0004674">
    <property type="term" value="F:protein serine/threonine kinase activity"/>
    <property type="evidence" value="ECO:0007669"/>
    <property type="project" value="TreeGrafter"/>
</dbReference>
<organism evidence="3 4">
    <name type="scientific">[Candida] arabinofermentans NRRL YB-2248</name>
    <dbReference type="NCBI Taxonomy" id="983967"/>
    <lineage>
        <taxon>Eukaryota</taxon>
        <taxon>Fungi</taxon>
        <taxon>Dikarya</taxon>
        <taxon>Ascomycota</taxon>
        <taxon>Saccharomycotina</taxon>
        <taxon>Pichiomycetes</taxon>
        <taxon>Pichiales</taxon>
        <taxon>Pichiaceae</taxon>
        <taxon>Ogataea</taxon>
        <taxon>Ogataea/Candida clade</taxon>
    </lineage>
</organism>
<keyword evidence="1" id="KW-0547">Nucleotide-binding</keyword>
<dbReference type="Gene3D" id="1.10.510.10">
    <property type="entry name" value="Transferase(Phosphotransferase) domain 1"/>
    <property type="match status" value="1"/>
</dbReference>
<dbReference type="InterPro" id="IPR000719">
    <property type="entry name" value="Prot_kinase_dom"/>
</dbReference>
<feature type="non-terminal residue" evidence="3">
    <location>
        <position position="1"/>
    </location>
</feature>
<dbReference type="PANTHER" id="PTHR22967:SF65">
    <property type="entry name" value="SERINE_THREONINE-PROTEIN KINASE AKL1"/>
    <property type="match status" value="1"/>
</dbReference>
<reference evidence="4" key="1">
    <citation type="submission" date="2016-04" db="EMBL/GenBank/DDBJ databases">
        <title>Comparative genomics of biotechnologically important yeasts.</title>
        <authorList>
            <consortium name="DOE Joint Genome Institute"/>
            <person name="Riley R."/>
            <person name="Haridas S."/>
            <person name="Wolfe K.H."/>
            <person name="Lopes M.R."/>
            <person name="Hittinger C.T."/>
            <person name="Goker M."/>
            <person name="Salamov A."/>
            <person name="Wisecaver J."/>
            <person name="Long T.M."/>
            <person name="Aerts A.L."/>
            <person name="Barry K."/>
            <person name="Choi C."/>
            <person name="Clum A."/>
            <person name="Coughlan A.Y."/>
            <person name="Deshpande S."/>
            <person name="Douglass A.P."/>
            <person name="Hanson S.J."/>
            <person name="Klenk H.-P."/>
            <person name="Labutti K."/>
            <person name="Lapidus A."/>
            <person name="Lindquist E."/>
            <person name="Lipzen A."/>
            <person name="Meier-Kolthoff J.P."/>
            <person name="Ohm R.A."/>
            <person name="Otillar R.P."/>
            <person name="Pangilinan J."/>
            <person name="Peng Y."/>
            <person name="Rokas A."/>
            <person name="Rosa C.A."/>
            <person name="Scheuner C."/>
            <person name="Sibirny A.A."/>
            <person name="Slot J.C."/>
            <person name="Stielow J.B."/>
            <person name="Sun H."/>
            <person name="Kurtzman C.P."/>
            <person name="Blackwell M."/>
            <person name="Grigoriev I.V."/>
            <person name="Jeffries T.W."/>
        </authorList>
    </citation>
    <scope>NUCLEOTIDE SEQUENCE [LARGE SCALE GENOMIC DNA]</scope>
    <source>
        <strain evidence="4">NRRL YB-2248</strain>
    </source>
</reference>
<keyword evidence="4" id="KW-1185">Reference proteome</keyword>
<dbReference type="PANTHER" id="PTHR22967">
    <property type="entry name" value="SERINE/THREONINE PROTEIN KINASE"/>
    <property type="match status" value="1"/>
</dbReference>